<sequence>MCAVDVAQDLLVLSERPFIDNTFKLHLLCLSGCGAPHQYAKQQVLHGPIAQALSPSCRHIAIAGDILAWKVCYPLFELQVWDWKTGIMIWRYQALFIEFALLNSSLLLLLFPTERQFSVFSVDQWKQDARDGVQPTSDRPIRILELPPLARGIQLTPTKCSIAFDVPAASPDARPSFAHDPSASVIFFQFEIAVNSRSFFEHFLMAIPLSTVLSHCSPSASSPVIPWENWGPRGTRILLVDPHARGRPTWTSVLGSKCALVYLTEPPEGVLDTRNIHTDLVLLDFHPAAALWDPGYEEKRSIRFWGARHIGEEAGLLPRDAFTTLPFRATYRSEVIDDPFWPINFSLTEDGFYFAVEPETEQAMNGGFLGFSI</sequence>
<dbReference type="STRING" id="1077348.A0A2G8S0R2"/>
<organism evidence="1 2">
    <name type="scientific">Ganoderma sinense ZZ0214-1</name>
    <dbReference type="NCBI Taxonomy" id="1077348"/>
    <lineage>
        <taxon>Eukaryota</taxon>
        <taxon>Fungi</taxon>
        <taxon>Dikarya</taxon>
        <taxon>Basidiomycota</taxon>
        <taxon>Agaricomycotina</taxon>
        <taxon>Agaricomycetes</taxon>
        <taxon>Polyporales</taxon>
        <taxon>Polyporaceae</taxon>
        <taxon>Ganoderma</taxon>
    </lineage>
</organism>
<name>A0A2G8S0R2_9APHY</name>
<evidence type="ECO:0000313" key="2">
    <source>
        <dbReference type="Proteomes" id="UP000230002"/>
    </source>
</evidence>
<keyword evidence="2" id="KW-1185">Reference proteome</keyword>
<dbReference type="OrthoDB" id="2757285at2759"/>
<protein>
    <recommendedName>
        <fullName evidence="3">DUF1618 domain-containing protein</fullName>
    </recommendedName>
</protein>
<dbReference type="EMBL" id="AYKW01000034">
    <property type="protein sequence ID" value="PIL27360.1"/>
    <property type="molecule type" value="Genomic_DNA"/>
</dbReference>
<comment type="caution">
    <text evidence="1">The sequence shown here is derived from an EMBL/GenBank/DDBJ whole genome shotgun (WGS) entry which is preliminary data.</text>
</comment>
<dbReference type="Proteomes" id="UP000230002">
    <property type="component" value="Unassembled WGS sequence"/>
</dbReference>
<accession>A0A2G8S0R2</accession>
<proteinExistence type="predicted"/>
<gene>
    <name evidence="1" type="ORF">GSI_10507</name>
</gene>
<dbReference type="AlphaFoldDB" id="A0A2G8S0R2"/>
<evidence type="ECO:0000313" key="1">
    <source>
        <dbReference type="EMBL" id="PIL27360.1"/>
    </source>
</evidence>
<reference evidence="1 2" key="1">
    <citation type="journal article" date="2015" name="Sci. Rep.">
        <title>Chromosome-level genome map provides insights into diverse defense mechanisms in the medicinal fungus Ganoderma sinense.</title>
        <authorList>
            <person name="Zhu Y."/>
            <person name="Xu J."/>
            <person name="Sun C."/>
            <person name="Zhou S."/>
            <person name="Xu H."/>
            <person name="Nelson D.R."/>
            <person name="Qian J."/>
            <person name="Song J."/>
            <person name="Luo H."/>
            <person name="Xiang L."/>
            <person name="Li Y."/>
            <person name="Xu Z."/>
            <person name="Ji A."/>
            <person name="Wang L."/>
            <person name="Lu S."/>
            <person name="Hayward A."/>
            <person name="Sun W."/>
            <person name="Li X."/>
            <person name="Schwartz D.C."/>
            <person name="Wang Y."/>
            <person name="Chen S."/>
        </authorList>
    </citation>
    <scope>NUCLEOTIDE SEQUENCE [LARGE SCALE GENOMIC DNA]</scope>
    <source>
        <strain evidence="1 2">ZZ0214-1</strain>
    </source>
</reference>
<evidence type="ECO:0008006" key="3">
    <source>
        <dbReference type="Google" id="ProtNLM"/>
    </source>
</evidence>